<keyword evidence="2" id="KW-0999">Mitochondrion inner membrane</keyword>
<dbReference type="PRINTS" id="PR00679">
    <property type="entry name" value="PROHIBITIN"/>
</dbReference>
<accession>A0A7S3LRB7</accession>
<evidence type="ECO:0000259" key="3">
    <source>
        <dbReference type="SMART" id="SM00244"/>
    </source>
</evidence>
<dbReference type="GO" id="GO:0005743">
    <property type="term" value="C:mitochondrial inner membrane"/>
    <property type="evidence" value="ECO:0007669"/>
    <property type="project" value="UniProtKB-SubCell"/>
</dbReference>
<feature type="domain" description="Band 7" evidence="3">
    <location>
        <begin position="30"/>
        <end position="191"/>
    </location>
</feature>
<dbReference type="CDD" id="cd03401">
    <property type="entry name" value="SPFH_prohibitin"/>
    <property type="match status" value="1"/>
</dbReference>
<comment type="similarity">
    <text evidence="1 2">Belongs to the prohibitin family.</text>
</comment>
<dbReference type="Gene3D" id="3.30.479.30">
    <property type="entry name" value="Band 7 domain"/>
    <property type="match status" value="1"/>
</dbReference>
<organism evidence="4">
    <name type="scientific">Aplanochytrium stocchinoi</name>
    <dbReference type="NCBI Taxonomy" id="215587"/>
    <lineage>
        <taxon>Eukaryota</taxon>
        <taxon>Sar</taxon>
        <taxon>Stramenopiles</taxon>
        <taxon>Bigyra</taxon>
        <taxon>Labyrinthulomycetes</taxon>
        <taxon>Thraustochytrida</taxon>
        <taxon>Thraustochytriidae</taxon>
        <taxon>Aplanochytrium</taxon>
    </lineage>
</organism>
<dbReference type="Pfam" id="PF01145">
    <property type="entry name" value="Band_7"/>
    <property type="match status" value="1"/>
</dbReference>
<dbReference type="SMART" id="SM00244">
    <property type="entry name" value="PHB"/>
    <property type="match status" value="1"/>
</dbReference>
<reference evidence="4" key="1">
    <citation type="submission" date="2021-01" db="EMBL/GenBank/DDBJ databases">
        <authorList>
            <person name="Corre E."/>
            <person name="Pelletier E."/>
            <person name="Niang G."/>
            <person name="Scheremetjew M."/>
            <person name="Finn R."/>
            <person name="Kale V."/>
            <person name="Holt S."/>
            <person name="Cochrane G."/>
            <person name="Meng A."/>
            <person name="Brown T."/>
            <person name="Cohen L."/>
        </authorList>
    </citation>
    <scope>NUCLEOTIDE SEQUENCE</scope>
    <source>
        <strain evidence="4">GSBS06</strain>
    </source>
</reference>
<dbReference type="PANTHER" id="PTHR23222:SF0">
    <property type="entry name" value="PROHIBITIN 1"/>
    <property type="match status" value="1"/>
</dbReference>
<name>A0A7S3LRB7_9STRA</name>
<proteinExistence type="inferred from homology"/>
<evidence type="ECO:0000256" key="2">
    <source>
        <dbReference type="RuleBase" id="RU366048"/>
    </source>
</evidence>
<keyword evidence="2" id="KW-0472">Membrane</keyword>
<dbReference type="SUPFAM" id="SSF117892">
    <property type="entry name" value="Band 7/SPFH domain"/>
    <property type="match status" value="1"/>
</dbReference>
<dbReference type="InterPro" id="IPR036013">
    <property type="entry name" value="Band_7/SPFH_dom_sf"/>
</dbReference>
<keyword evidence="2" id="KW-0496">Mitochondrion</keyword>
<dbReference type="FunFam" id="3.30.479.30:FF:000001">
    <property type="entry name" value="Prohibitin 2"/>
    <property type="match status" value="1"/>
</dbReference>
<gene>
    <name evidence="4" type="ORF">ASTO00021_LOCUS10020</name>
</gene>
<evidence type="ECO:0000313" key="4">
    <source>
        <dbReference type="EMBL" id="CAE0439857.1"/>
    </source>
</evidence>
<dbReference type="InterPro" id="IPR001107">
    <property type="entry name" value="Band_7"/>
</dbReference>
<dbReference type="EMBL" id="HBIN01013272">
    <property type="protein sequence ID" value="CAE0439857.1"/>
    <property type="molecule type" value="Transcribed_RNA"/>
</dbReference>
<dbReference type="GO" id="GO:0007005">
    <property type="term" value="P:mitochondrion organization"/>
    <property type="evidence" value="ECO:0007669"/>
    <property type="project" value="TreeGrafter"/>
</dbReference>
<dbReference type="InterPro" id="IPR000163">
    <property type="entry name" value="Prohibitin"/>
</dbReference>
<protein>
    <recommendedName>
        <fullName evidence="2">Prohibitin</fullName>
    </recommendedName>
</protein>
<sequence>MAARQVAVGLTRVAQAALGVGLVGFVGQECLYNVDGGERAVIFNRFRGVEPKTIGEGTHLRIPMIDYPNIFDIRSKPRIINTTTGTKDLQMVNIALRVLSRPDEAMLPKIFQDIGKDFDERVLPSIGNEVLKAVVAQYNADQLLTMREKVSAQINDTLTQRAKNFHLILDDVSITHLTFGKDFTIAVEAKQVALQDAERSKFVVMKAEQEKKVSVIEAEGEAEAAQLISAALQKSGRGLIEVRRIDASKDIAETLAKSRNVTYLPSGKGGNNMLLNIGVGQ</sequence>
<comment type="subcellular location">
    <subcellularLocation>
        <location evidence="2">Mitochondrion inner membrane</location>
    </subcellularLocation>
</comment>
<evidence type="ECO:0000256" key="1">
    <source>
        <dbReference type="ARBA" id="ARBA00009658"/>
    </source>
</evidence>
<dbReference type="PANTHER" id="PTHR23222">
    <property type="entry name" value="PROHIBITIN"/>
    <property type="match status" value="1"/>
</dbReference>
<dbReference type="AlphaFoldDB" id="A0A7S3LRB7"/>